<protein>
    <submittedName>
        <fullName evidence="2">Uncharacterized protein</fullName>
    </submittedName>
</protein>
<dbReference type="SUPFAM" id="SSF48403">
    <property type="entry name" value="Ankyrin repeat"/>
    <property type="match status" value="1"/>
</dbReference>
<dbReference type="RefSeq" id="XP_065987246.1">
    <property type="nucleotide sequence ID" value="XM_066130987.1"/>
</dbReference>
<accession>A0A7D5V103</accession>
<gene>
    <name evidence="2" type="ORF">G6M90_00g073530</name>
</gene>
<proteinExistence type="predicted"/>
<dbReference type="GeneID" id="90967945"/>
<dbReference type="InterPro" id="IPR036770">
    <property type="entry name" value="Ankyrin_rpt-contain_sf"/>
</dbReference>
<dbReference type="KEGG" id="mbrn:90967945"/>
<evidence type="ECO:0000256" key="1">
    <source>
        <dbReference type="SAM" id="Coils"/>
    </source>
</evidence>
<sequence>MSTFGLDWQFSALLPGPEMERPSLFSGFSQKYFETCVLGQQCSTTLQLAESQLDELEALNILITEVEAEAAAEQDALRDTPAGALSLRYCKKAAKELEDVIQNPQRNIKWPVRLPRTAAKFGAVLSQKTILDAQRQLSKAFQMLQFAVTSKRLPERTASAFPAKKHEINTAKVKHTPTPTKIASASVELVSPQQATLRWLSGSVFGGIAGAQCSQVVQEGRDDGEEVRTAWDILSYRSSRSFTWKLTSWNVVPGDSPILEAVKRGPFTDVMALISSGDASLYDRDDNGKTLLHYAVYCRKFDTAINVIKTGHPVVETDNLGLFPCTAPSASPQADATKSLELLSVVISSGDFSNLLEGLIDDSATVAFFKPSQFDRLIWVVPGFLELIDNDLSWNFSQLPLSSKSRTFGWSMVRADTLDAILSRYSITLQDARQMLDYSVGHSLHEFAAQYLVQPNFRKTLPGSWRYAWVYDGETNGNIAVKNAQLWKGYGFGLVSAMVFDYLVKE</sequence>
<organism evidence="2 3">
    <name type="scientific">Metarhizium brunneum</name>
    <dbReference type="NCBI Taxonomy" id="500148"/>
    <lineage>
        <taxon>Eukaryota</taxon>
        <taxon>Fungi</taxon>
        <taxon>Dikarya</taxon>
        <taxon>Ascomycota</taxon>
        <taxon>Pezizomycotina</taxon>
        <taxon>Sordariomycetes</taxon>
        <taxon>Hypocreomycetidae</taxon>
        <taxon>Hypocreales</taxon>
        <taxon>Clavicipitaceae</taxon>
        <taxon>Metarhizium</taxon>
    </lineage>
</organism>
<feature type="coiled-coil region" evidence="1">
    <location>
        <begin position="49"/>
        <end position="76"/>
    </location>
</feature>
<dbReference type="Gene3D" id="1.25.40.20">
    <property type="entry name" value="Ankyrin repeat-containing domain"/>
    <property type="match status" value="1"/>
</dbReference>
<evidence type="ECO:0000313" key="3">
    <source>
        <dbReference type="Proteomes" id="UP000510686"/>
    </source>
</evidence>
<reference evidence="2 3" key="1">
    <citation type="submission" date="2020-07" db="EMBL/GenBank/DDBJ databases">
        <title>Telomere length de novo assembly of all 7 chromosomes of the fungus, Metarhizium brunneum, using a novel assembly pipeline.</title>
        <authorList>
            <person name="Saud z."/>
            <person name="Kortsinoglou A."/>
            <person name="Kouvelis V.N."/>
            <person name="Butt T.M."/>
        </authorList>
    </citation>
    <scope>NUCLEOTIDE SEQUENCE [LARGE SCALE GENOMIC DNA]</scope>
    <source>
        <strain evidence="2 3">4556</strain>
    </source>
</reference>
<evidence type="ECO:0000313" key="2">
    <source>
        <dbReference type="EMBL" id="QLI71453.1"/>
    </source>
</evidence>
<name>A0A7D5V103_9HYPO</name>
<keyword evidence="1" id="KW-0175">Coiled coil</keyword>
<dbReference type="OrthoDB" id="3200163at2759"/>
<keyword evidence="3" id="KW-1185">Reference proteome</keyword>
<dbReference type="AlphaFoldDB" id="A0A7D5V103"/>
<dbReference type="Proteomes" id="UP000510686">
    <property type="component" value="Chromosome 4"/>
</dbReference>
<dbReference type="EMBL" id="CP058935">
    <property type="protein sequence ID" value="QLI71453.1"/>
    <property type="molecule type" value="Genomic_DNA"/>
</dbReference>